<sequence>MFCEKLMRDRFAYKIRWNVPKVHNKLAVSMVNFDEPIPEVYPYTTKDLRIPVFGSDGTTTSQDTLTGSQKKLKSTLS</sequence>
<gene>
    <name evidence="1" type="ORF">CU097_008055</name>
</gene>
<keyword evidence="2" id="KW-1185">Reference proteome</keyword>
<dbReference type="Proteomes" id="UP000252139">
    <property type="component" value="Unassembled WGS sequence"/>
</dbReference>
<reference evidence="1 2" key="1">
    <citation type="journal article" date="2018" name="G3 (Bethesda)">
        <title>Phylogenetic and Phylogenomic Definition of Rhizopus Species.</title>
        <authorList>
            <person name="Gryganskyi A.P."/>
            <person name="Golan J."/>
            <person name="Dolatabadi S."/>
            <person name="Mondo S."/>
            <person name="Robb S."/>
            <person name="Idnurm A."/>
            <person name="Muszewska A."/>
            <person name="Steczkiewicz K."/>
            <person name="Masonjones S."/>
            <person name="Liao H.L."/>
            <person name="Gajdeczka M.T."/>
            <person name="Anike F."/>
            <person name="Vuek A."/>
            <person name="Anishchenko I.M."/>
            <person name="Voigt K."/>
            <person name="de Hoog G.S."/>
            <person name="Smith M.E."/>
            <person name="Heitman J."/>
            <person name="Vilgalys R."/>
            <person name="Stajich J.E."/>
        </authorList>
    </citation>
    <scope>NUCLEOTIDE SEQUENCE [LARGE SCALE GENOMIC DNA]</scope>
    <source>
        <strain evidence="1 2">CBS 357.93</strain>
    </source>
</reference>
<dbReference type="EMBL" id="PJQL01001715">
    <property type="protein sequence ID" value="RCH87164.1"/>
    <property type="molecule type" value="Genomic_DNA"/>
</dbReference>
<comment type="caution">
    <text evidence="1">The sequence shown here is derived from an EMBL/GenBank/DDBJ whole genome shotgun (WGS) entry which is preliminary data.</text>
</comment>
<name>A0A367JB53_RHIAZ</name>
<proteinExistence type="predicted"/>
<evidence type="ECO:0000313" key="1">
    <source>
        <dbReference type="EMBL" id="RCH87164.1"/>
    </source>
</evidence>
<protein>
    <submittedName>
        <fullName evidence="1">Uncharacterized protein</fullName>
    </submittedName>
</protein>
<organism evidence="1 2">
    <name type="scientific">Rhizopus azygosporus</name>
    <name type="common">Rhizopus microsporus var. azygosporus</name>
    <dbReference type="NCBI Taxonomy" id="86630"/>
    <lineage>
        <taxon>Eukaryota</taxon>
        <taxon>Fungi</taxon>
        <taxon>Fungi incertae sedis</taxon>
        <taxon>Mucoromycota</taxon>
        <taxon>Mucoromycotina</taxon>
        <taxon>Mucoromycetes</taxon>
        <taxon>Mucorales</taxon>
        <taxon>Mucorineae</taxon>
        <taxon>Rhizopodaceae</taxon>
        <taxon>Rhizopus</taxon>
    </lineage>
</organism>
<dbReference type="AlphaFoldDB" id="A0A367JB53"/>
<evidence type="ECO:0000313" key="2">
    <source>
        <dbReference type="Proteomes" id="UP000252139"/>
    </source>
</evidence>
<accession>A0A367JB53</accession>